<proteinExistence type="predicted"/>
<accession>A0AAV7VXE2</accession>
<gene>
    <name evidence="2" type="ORF">NDU88_000448</name>
</gene>
<evidence type="ECO:0000313" key="3">
    <source>
        <dbReference type="Proteomes" id="UP001066276"/>
    </source>
</evidence>
<dbReference type="Proteomes" id="UP001066276">
    <property type="component" value="Chromosome 1_2"/>
</dbReference>
<evidence type="ECO:0000313" key="2">
    <source>
        <dbReference type="EMBL" id="KAJ1205013.1"/>
    </source>
</evidence>
<organism evidence="2 3">
    <name type="scientific">Pleurodeles waltl</name>
    <name type="common">Iberian ribbed newt</name>
    <dbReference type="NCBI Taxonomy" id="8319"/>
    <lineage>
        <taxon>Eukaryota</taxon>
        <taxon>Metazoa</taxon>
        <taxon>Chordata</taxon>
        <taxon>Craniata</taxon>
        <taxon>Vertebrata</taxon>
        <taxon>Euteleostomi</taxon>
        <taxon>Amphibia</taxon>
        <taxon>Batrachia</taxon>
        <taxon>Caudata</taxon>
        <taxon>Salamandroidea</taxon>
        <taxon>Salamandridae</taxon>
        <taxon>Pleurodelinae</taxon>
        <taxon>Pleurodeles</taxon>
    </lineage>
</organism>
<protein>
    <submittedName>
        <fullName evidence="2">Uncharacterized protein</fullName>
    </submittedName>
</protein>
<dbReference type="EMBL" id="JANPWB010000002">
    <property type="protein sequence ID" value="KAJ1205013.1"/>
    <property type="molecule type" value="Genomic_DNA"/>
</dbReference>
<keyword evidence="3" id="KW-1185">Reference proteome</keyword>
<reference evidence="2" key="1">
    <citation type="journal article" date="2022" name="bioRxiv">
        <title>Sequencing and chromosome-scale assembly of the giantPleurodeles waltlgenome.</title>
        <authorList>
            <person name="Brown T."/>
            <person name="Elewa A."/>
            <person name="Iarovenko S."/>
            <person name="Subramanian E."/>
            <person name="Araus A.J."/>
            <person name="Petzold A."/>
            <person name="Susuki M."/>
            <person name="Suzuki K.-i.T."/>
            <person name="Hayashi T."/>
            <person name="Toyoda A."/>
            <person name="Oliveira C."/>
            <person name="Osipova E."/>
            <person name="Leigh N.D."/>
            <person name="Simon A."/>
            <person name="Yun M.H."/>
        </authorList>
    </citation>
    <scope>NUCLEOTIDE SEQUENCE</scope>
    <source>
        <strain evidence="2">20211129_DDA</strain>
        <tissue evidence="2">Liver</tissue>
    </source>
</reference>
<name>A0AAV7VXE2_PLEWA</name>
<feature type="region of interest" description="Disordered" evidence="1">
    <location>
        <begin position="1"/>
        <end position="37"/>
    </location>
</feature>
<feature type="compositionally biased region" description="Basic residues" evidence="1">
    <location>
        <begin position="1"/>
        <end position="14"/>
    </location>
</feature>
<dbReference type="AlphaFoldDB" id="A0AAV7VXE2"/>
<comment type="caution">
    <text evidence="2">The sequence shown here is derived from an EMBL/GenBank/DDBJ whole genome shotgun (WGS) entry which is preliminary data.</text>
</comment>
<evidence type="ECO:0000256" key="1">
    <source>
        <dbReference type="SAM" id="MobiDB-lite"/>
    </source>
</evidence>
<sequence>MGGVRRHGASRLSRRQGASLSRCVAAGGRGSGPKTAVSVSSRMGVQALFAHARPARSVQAQLPIKRGGKLVEGLAEERTLGARPRWRHPPMLIGRVPIF</sequence>